<evidence type="ECO:0000256" key="6">
    <source>
        <dbReference type="ARBA" id="ARBA00022679"/>
    </source>
</evidence>
<dbReference type="FunFam" id="3.10.20.90:FF:000130">
    <property type="entry name" value="SHANK-associated RH domain interactor"/>
    <property type="match status" value="1"/>
</dbReference>
<gene>
    <name evidence="18" type="primary">RBCK1</name>
</gene>
<name>A0A8C8CLA7_ONCTS</name>
<dbReference type="InterPro" id="IPR047559">
    <property type="entry name" value="HOIL1_RBR_mRING-HC-C3HC3D"/>
</dbReference>
<dbReference type="SMART" id="SM00547">
    <property type="entry name" value="ZnF_RBZ"/>
    <property type="match status" value="1"/>
</dbReference>
<evidence type="ECO:0000259" key="17">
    <source>
        <dbReference type="PROSITE" id="PS51873"/>
    </source>
</evidence>
<dbReference type="PROSITE" id="PS01358">
    <property type="entry name" value="ZF_RANBP2_1"/>
    <property type="match status" value="1"/>
</dbReference>
<dbReference type="InterPro" id="IPR047558">
    <property type="entry name" value="BRcat_RBR_HOIL1"/>
</dbReference>
<evidence type="ECO:0000256" key="12">
    <source>
        <dbReference type="PROSITE-ProRule" id="PRU00322"/>
    </source>
</evidence>
<evidence type="ECO:0000256" key="5">
    <source>
        <dbReference type="ARBA" id="ARBA00017887"/>
    </source>
</evidence>
<feature type="transmembrane region" description="Helical" evidence="14">
    <location>
        <begin position="28"/>
        <end position="51"/>
    </location>
</feature>
<reference evidence="18" key="2">
    <citation type="submission" date="2025-09" db="UniProtKB">
        <authorList>
            <consortium name="Ensembl"/>
        </authorList>
    </citation>
    <scope>IDENTIFICATION</scope>
</reference>
<evidence type="ECO:0000256" key="10">
    <source>
        <dbReference type="ARBA" id="ARBA00022786"/>
    </source>
</evidence>
<dbReference type="PROSITE" id="PS51873">
    <property type="entry name" value="TRIAD"/>
    <property type="match status" value="1"/>
</dbReference>
<dbReference type="Proteomes" id="UP000694402">
    <property type="component" value="Unassembled WGS sequence"/>
</dbReference>
<dbReference type="InterPro" id="IPR044066">
    <property type="entry name" value="TRIAD_supradom"/>
</dbReference>
<dbReference type="CDD" id="cd20345">
    <property type="entry name" value="BRcat_RBR_HOIL1"/>
    <property type="match status" value="1"/>
</dbReference>
<dbReference type="InterPro" id="IPR001841">
    <property type="entry name" value="Znf_RING"/>
</dbReference>
<dbReference type="AlphaFoldDB" id="A0A8C8CLA7"/>
<keyword evidence="6" id="KW-0808">Transferase</keyword>
<evidence type="ECO:0000313" key="19">
    <source>
        <dbReference type="Proteomes" id="UP000694402"/>
    </source>
</evidence>
<dbReference type="InterPro" id="IPR013083">
    <property type="entry name" value="Znf_RING/FYVE/PHD"/>
</dbReference>
<dbReference type="SUPFAM" id="SSF54236">
    <property type="entry name" value="Ubiquitin-like"/>
    <property type="match status" value="1"/>
</dbReference>
<feature type="domain" description="RING-type" evidence="17">
    <location>
        <begin position="336"/>
        <end position="564"/>
    </location>
</feature>
<dbReference type="Gene3D" id="1.20.120.1750">
    <property type="match status" value="1"/>
</dbReference>
<dbReference type="GO" id="GO:0043161">
    <property type="term" value="P:proteasome-mediated ubiquitin-dependent protein catabolic process"/>
    <property type="evidence" value="ECO:0007669"/>
    <property type="project" value="TreeGrafter"/>
</dbReference>
<keyword evidence="10" id="KW-0833">Ubl conjugation pathway</keyword>
<dbReference type="PROSITE" id="PS50089">
    <property type="entry name" value="ZF_RING_2"/>
    <property type="match status" value="1"/>
</dbReference>
<evidence type="ECO:0000256" key="13">
    <source>
        <dbReference type="SAM" id="MobiDB-lite"/>
    </source>
</evidence>
<dbReference type="InterPro" id="IPR047557">
    <property type="entry name" value="Rcat_RBR_HOIL1"/>
</dbReference>
<evidence type="ECO:0000256" key="9">
    <source>
        <dbReference type="ARBA" id="ARBA00022771"/>
    </source>
</evidence>
<dbReference type="GO" id="GO:0043123">
    <property type="term" value="P:positive regulation of canonical NF-kappaB signal transduction"/>
    <property type="evidence" value="ECO:0007669"/>
    <property type="project" value="TreeGrafter"/>
</dbReference>
<dbReference type="SUPFAM" id="SSF57850">
    <property type="entry name" value="RING/U-box"/>
    <property type="match status" value="3"/>
</dbReference>
<comment type="catalytic activity">
    <reaction evidence="1">
        <text>[E2 ubiquitin-conjugating enzyme]-S-ubiquitinyl-L-cysteine + [acceptor protein]-L-lysine = [E2 ubiquitin-conjugating enzyme]-L-cysteine + [acceptor protein]-N(6)-ubiquitinyl-L-lysine.</text>
        <dbReference type="EC" id="2.3.2.31"/>
    </reaction>
</comment>
<keyword evidence="14" id="KW-0472">Membrane</keyword>
<evidence type="ECO:0000259" key="15">
    <source>
        <dbReference type="PROSITE" id="PS50089"/>
    </source>
</evidence>
<organism evidence="18 19">
    <name type="scientific">Oncorhynchus tshawytscha</name>
    <name type="common">Chinook salmon</name>
    <name type="synonym">Salmo tshawytscha</name>
    <dbReference type="NCBI Taxonomy" id="74940"/>
    <lineage>
        <taxon>Eukaryota</taxon>
        <taxon>Metazoa</taxon>
        <taxon>Chordata</taxon>
        <taxon>Craniata</taxon>
        <taxon>Vertebrata</taxon>
        <taxon>Euteleostomi</taxon>
        <taxon>Actinopterygii</taxon>
        <taxon>Neopterygii</taxon>
        <taxon>Teleostei</taxon>
        <taxon>Protacanthopterygii</taxon>
        <taxon>Salmoniformes</taxon>
        <taxon>Salmonidae</taxon>
        <taxon>Salmoninae</taxon>
        <taxon>Oncorhynchus</taxon>
    </lineage>
</organism>
<dbReference type="GeneTree" id="ENSGT00940000166000"/>
<dbReference type="UniPathway" id="UPA00143"/>
<dbReference type="PROSITE" id="PS00518">
    <property type="entry name" value="ZF_RING_1"/>
    <property type="match status" value="1"/>
</dbReference>
<dbReference type="Pfam" id="PF00641">
    <property type="entry name" value="Zn_ribbon_RanBP"/>
    <property type="match status" value="1"/>
</dbReference>
<comment type="similarity">
    <text evidence="3">Belongs to the RBR family.</text>
</comment>
<dbReference type="GO" id="GO:0097039">
    <property type="term" value="P:protein linear polyubiquitination"/>
    <property type="evidence" value="ECO:0007669"/>
    <property type="project" value="TreeGrafter"/>
</dbReference>
<dbReference type="InterPro" id="IPR057468">
    <property type="entry name" value="HOIL-1/Sharpin_LTM"/>
</dbReference>
<dbReference type="InterPro" id="IPR001876">
    <property type="entry name" value="Znf_RanBP2"/>
</dbReference>
<dbReference type="Gene3D" id="3.30.40.10">
    <property type="entry name" value="Zinc/RING finger domain, C3HC4 (zinc finger)"/>
    <property type="match status" value="1"/>
</dbReference>
<reference evidence="18" key="1">
    <citation type="submission" date="2025-08" db="UniProtKB">
        <authorList>
            <consortium name="Ensembl"/>
        </authorList>
    </citation>
    <scope>IDENTIFICATION</scope>
</reference>
<protein>
    <recommendedName>
        <fullName evidence="5">RanBP-type and C3HC4-type zinc finger-containing protein 1</fullName>
        <ecNumber evidence="4">2.3.2.31</ecNumber>
    </recommendedName>
</protein>
<dbReference type="Pfam" id="PF25393">
    <property type="entry name" value="LTM"/>
    <property type="match status" value="1"/>
</dbReference>
<evidence type="ECO:0000256" key="4">
    <source>
        <dbReference type="ARBA" id="ARBA00012251"/>
    </source>
</evidence>
<dbReference type="FunFam" id="3.30.40.10:FF:000137">
    <property type="entry name" value="RanBP-type and C3HC4-type zinc finger-containing protein 1"/>
    <property type="match status" value="1"/>
</dbReference>
<evidence type="ECO:0000256" key="11">
    <source>
        <dbReference type="ARBA" id="ARBA00022833"/>
    </source>
</evidence>
<dbReference type="SUPFAM" id="SSF90209">
    <property type="entry name" value="Ran binding protein zinc finger-like"/>
    <property type="match status" value="1"/>
</dbReference>
<dbReference type="InterPro" id="IPR029071">
    <property type="entry name" value="Ubiquitin-like_domsf"/>
</dbReference>
<dbReference type="FunFam" id="2.30.30.380:FF:000007">
    <property type="entry name" value="RanBP-type and C3HC4-type zinc finger-containing protein 1"/>
    <property type="match status" value="1"/>
</dbReference>
<dbReference type="Ensembl" id="ENSOTST00005010967.2">
    <property type="protein sequence ID" value="ENSOTSP00005009946.1"/>
    <property type="gene ID" value="ENSOTSG00005005341.2"/>
</dbReference>
<accession>A0A8C8CLA7</accession>
<dbReference type="EC" id="2.3.2.31" evidence="4"/>
<dbReference type="FunFam" id="1.20.120.1750:FF:000026">
    <property type="entry name" value="RANBP2-type and C3HC4-type zinc finger containing 1"/>
    <property type="match status" value="1"/>
</dbReference>
<dbReference type="PROSITE" id="PS50199">
    <property type="entry name" value="ZF_RANBP2_2"/>
    <property type="match status" value="1"/>
</dbReference>
<dbReference type="InterPro" id="IPR036443">
    <property type="entry name" value="Znf_RanBP2_sf"/>
</dbReference>
<evidence type="ECO:0000256" key="1">
    <source>
        <dbReference type="ARBA" id="ARBA00001798"/>
    </source>
</evidence>
<evidence type="ECO:0000256" key="2">
    <source>
        <dbReference type="ARBA" id="ARBA00004906"/>
    </source>
</evidence>
<keyword evidence="14" id="KW-0812">Transmembrane</keyword>
<sequence length="568" mass="64002">MSFSIQYNINSNGLPYGIEYCQSERFRFTLCCFSLCVILLCIVTFLFLSFLKIGLTMTSPEVFTSNLVEAEELAQLLSEAISCGDKEEAKRCSEQLAELCVPVSVMISRKAYSQDSIRLKVGVGDAQSENYIPVTLLVTLDMTISDLKEKINTDYGFHPSLQSWVIGKRLARDSKTLYSHGVRKNGDQAYLYIKSAQAANLSREQVNQEEEHRRLDSIIESLSPLLARGATGPTPPPKTKQPAPPPLQPKPPVGWSCSVCTYANKPTRPGCEMCGSERPEDYKVPEVYQPDEQEIQRLQLEEMANLQYQQALDEERERNFLSLVETDAHSLVPNTEELDCPICLCSIPPGEGATLRECLHVFCRECLKGTIVNSMDPEVTCPYGDEDYSCDRKLQDREIQSLLSQEEHQKLLELRLSIAETRSENSYHCKTPDCAGWCIFEDEVNEFICELCKETNCLLCKAIHKDMNCKEYQDDLRIRAENDVAAKQTTQMLESLLQNGEAMHCPKCKVIVQKKDGCDWICCLMCKTEICWVTKQARWGPNGSGDNSGGCGCRFNGARCHPNCQNCH</sequence>
<keyword evidence="7" id="KW-0479">Metal-binding</keyword>
<dbReference type="Gene3D" id="2.30.30.380">
    <property type="entry name" value="Zn-finger domain of Sec23/24"/>
    <property type="match status" value="1"/>
</dbReference>
<evidence type="ECO:0000256" key="14">
    <source>
        <dbReference type="SAM" id="Phobius"/>
    </source>
</evidence>
<keyword evidence="9 12" id="KW-0863">Zinc-finger</keyword>
<evidence type="ECO:0000256" key="7">
    <source>
        <dbReference type="ARBA" id="ARBA00022723"/>
    </source>
</evidence>
<evidence type="ECO:0000259" key="16">
    <source>
        <dbReference type="PROSITE" id="PS50199"/>
    </source>
</evidence>
<feature type="domain" description="RING-type" evidence="15">
    <location>
        <begin position="340"/>
        <end position="382"/>
    </location>
</feature>
<dbReference type="InterPro" id="IPR017907">
    <property type="entry name" value="Znf_RING_CS"/>
</dbReference>
<dbReference type="CDD" id="cd20358">
    <property type="entry name" value="Rcat_RBR_HOIL1"/>
    <property type="match status" value="1"/>
</dbReference>
<dbReference type="GO" id="GO:0071797">
    <property type="term" value="C:LUBAC complex"/>
    <property type="evidence" value="ECO:0007669"/>
    <property type="project" value="TreeGrafter"/>
</dbReference>
<evidence type="ECO:0000256" key="8">
    <source>
        <dbReference type="ARBA" id="ARBA00022737"/>
    </source>
</evidence>
<evidence type="ECO:0000313" key="18">
    <source>
        <dbReference type="Ensembl" id="ENSOTSP00005009946.1"/>
    </source>
</evidence>
<keyword evidence="11" id="KW-0862">Zinc</keyword>
<dbReference type="GO" id="GO:0008270">
    <property type="term" value="F:zinc ion binding"/>
    <property type="evidence" value="ECO:0007669"/>
    <property type="project" value="UniProtKB-KW"/>
</dbReference>
<proteinExistence type="inferred from homology"/>
<dbReference type="GO" id="GO:0061630">
    <property type="term" value="F:ubiquitin protein ligase activity"/>
    <property type="evidence" value="ECO:0007669"/>
    <property type="project" value="UniProtKB-EC"/>
</dbReference>
<keyword evidence="14" id="KW-1133">Transmembrane helix</keyword>
<dbReference type="PANTHER" id="PTHR22770:SF35">
    <property type="entry name" value="RANBP-TYPE AND C3HC4-TYPE ZINC FINGER-CONTAINING PROTEIN 1"/>
    <property type="match status" value="1"/>
</dbReference>
<feature type="compositionally biased region" description="Pro residues" evidence="13">
    <location>
        <begin position="233"/>
        <end position="250"/>
    </location>
</feature>
<dbReference type="InterPro" id="IPR051628">
    <property type="entry name" value="LUBAC_E3_Ligases"/>
</dbReference>
<keyword evidence="8" id="KW-0677">Repeat</keyword>
<comment type="pathway">
    <text evidence="2">Protein modification; protein ubiquitination.</text>
</comment>
<evidence type="ECO:0000256" key="3">
    <source>
        <dbReference type="ARBA" id="ARBA00008278"/>
    </source>
</evidence>
<keyword evidence="19" id="KW-1185">Reference proteome</keyword>
<feature type="domain" description="RanBP2-type" evidence="16">
    <location>
        <begin position="250"/>
        <end position="280"/>
    </location>
</feature>
<dbReference type="GO" id="GO:0043130">
    <property type="term" value="F:ubiquitin binding"/>
    <property type="evidence" value="ECO:0007669"/>
    <property type="project" value="TreeGrafter"/>
</dbReference>
<feature type="region of interest" description="Disordered" evidence="13">
    <location>
        <begin position="226"/>
        <end position="250"/>
    </location>
</feature>
<dbReference type="PANTHER" id="PTHR22770">
    <property type="entry name" value="UBIQUITIN CONJUGATING ENZYME 7 INTERACTING PROTEIN-RELATED"/>
    <property type="match status" value="1"/>
</dbReference>
<dbReference type="CDD" id="cd16633">
    <property type="entry name" value="mRING-HC-C3HC3D_RBR_HOIL1"/>
    <property type="match status" value="1"/>
</dbReference>
<dbReference type="Gene3D" id="3.10.20.90">
    <property type="entry name" value="Phosphatidylinositol 3-kinase Catalytic Subunit, Chain A, domain 1"/>
    <property type="match status" value="1"/>
</dbReference>